<proteinExistence type="predicted"/>
<dbReference type="Proteomes" id="UP000177596">
    <property type="component" value="Unassembled WGS sequence"/>
</dbReference>
<dbReference type="EMBL" id="MGIL01000022">
    <property type="protein sequence ID" value="OGM87720.1"/>
    <property type="molecule type" value="Genomic_DNA"/>
</dbReference>
<protein>
    <submittedName>
        <fullName evidence="1">Uncharacterized protein</fullName>
    </submittedName>
</protein>
<name>A0A1F8DGI1_9BACT</name>
<evidence type="ECO:0000313" key="1">
    <source>
        <dbReference type="EMBL" id="OGM87720.1"/>
    </source>
</evidence>
<comment type="caution">
    <text evidence="1">The sequence shown here is derived from an EMBL/GenBank/DDBJ whole genome shotgun (WGS) entry which is preliminary data.</text>
</comment>
<sequence>MSNKLLLNLYSYISENFHDLHSDTQDIRLGINIWIANIMDLYRFSHLFLILFKNSARLPPLMVCS</sequence>
<organism evidence="1 2">
    <name type="scientific">Candidatus Woesebacteria bacterium RIFOXYD1_FULL_43_18</name>
    <dbReference type="NCBI Taxonomy" id="1802551"/>
    <lineage>
        <taxon>Bacteria</taxon>
        <taxon>Candidatus Woeseibacteriota</taxon>
    </lineage>
</organism>
<reference evidence="1 2" key="1">
    <citation type="journal article" date="2016" name="Nat. Commun.">
        <title>Thousands of microbial genomes shed light on interconnected biogeochemical processes in an aquifer system.</title>
        <authorList>
            <person name="Anantharaman K."/>
            <person name="Brown C.T."/>
            <person name="Hug L.A."/>
            <person name="Sharon I."/>
            <person name="Castelle C.J."/>
            <person name="Probst A.J."/>
            <person name="Thomas B.C."/>
            <person name="Singh A."/>
            <person name="Wilkins M.J."/>
            <person name="Karaoz U."/>
            <person name="Brodie E.L."/>
            <person name="Williams K.H."/>
            <person name="Hubbard S.S."/>
            <person name="Banfield J.F."/>
        </authorList>
    </citation>
    <scope>NUCLEOTIDE SEQUENCE [LARGE SCALE GENOMIC DNA]</scope>
</reference>
<dbReference type="AlphaFoldDB" id="A0A1F8DGI1"/>
<accession>A0A1F8DGI1</accession>
<gene>
    <name evidence="1" type="ORF">A2573_00440</name>
</gene>
<evidence type="ECO:0000313" key="2">
    <source>
        <dbReference type="Proteomes" id="UP000177596"/>
    </source>
</evidence>